<dbReference type="InterPro" id="IPR027417">
    <property type="entry name" value="P-loop_NTPase"/>
</dbReference>
<dbReference type="GO" id="GO:0008146">
    <property type="term" value="F:sulfotransferase activity"/>
    <property type="evidence" value="ECO:0007669"/>
    <property type="project" value="InterPro"/>
</dbReference>
<comment type="similarity">
    <text evidence="1 3">Belongs to the sulfotransferase 1 family.</text>
</comment>
<dbReference type="Proteomes" id="UP000604825">
    <property type="component" value="Unassembled WGS sequence"/>
</dbReference>
<dbReference type="Gene3D" id="3.40.50.300">
    <property type="entry name" value="P-loop containing nucleotide triphosphate hydrolases"/>
    <property type="match status" value="1"/>
</dbReference>
<evidence type="ECO:0000313" key="5">
    <source>
        <dbReference type="EMBL" id="CAD6231116.1"/>
    </source>
</evidence>
<proteinExistence type="inferred from homology"/>
<keyword evidence="6" id="KW-1185">Reference proteome</keyword>
<reference evidence="5" key="1">
    <citation type="submission" date="2020-10" db="EMBL/GenBank/DDBJ databases">
        <authorList>
            <person name="Han B."/>
            <person name="Lu T."/>
            <person name="Zhao Q."/>
            <person name="Huang X."/>
            <person name="Zhao Y."/>
        </authorList>
    </citation>
    <scope>NUCLEOTIDE SEQUENCE</scope>
</reference>
<dbReference type="SUPFAM" id="SSF52540">
    <property type="entry name" value="P-loop containing nucleoside triphosphate hydrolases"/>
    <property type="match status" value="1"/>
</dbReference>
<dbReference type="EMBL" id="CAJGYO010000005">
    <property type="protein sequence ID" value="CAD6231116.1"/>
    <property type="molecule type" value="Genomic_DNA"/>
</dbReference>
<evidence type="ECO:0000256" key="3">
    <source>
        <dbReference type="RuleBase" id="RU361155"/>
    </source>
</evidence>
<evidence type="ECO:0000313" key="6">
    <source>
        <dbReference type="Proteomes" id="UP000604825"/>
    </source>
</evidence>
<dbReference type="Pfam" id="PF00685">
    <property type="entry name" value="Sulfotransfer_1"/>
    <property type="match status" value="1"/>
</dbReference>
<evidence type="ECO:0000259" key="4">
    <source>
        <dbReference type="Pfam" id="PF00685"/>
    </source>
</evidence>
<evidence type="ECO:0000256" key="2">
    <source>
        <dbReference type="ARBA" id="ARBA00022679"/>
    </source>
</evidence>
<dbReference type="PANTHER" id="PTHR11783">
    <property type="entry name" value="SULFOTRANSFERASE SULT"/>
    <property type="match status" value="1"/>
</dbReference>
<feature type="domain" description="Sulfotransferase" evidence="4">
    <location>
        <begin position="84"/>
        <end position="311"/>
    </location>
</feature>
<name>A0A811P062_9POAL</name>
<dbReference type="AlphaFoldDB" id="A0A811P062"/>
<gene>
    <name evidence="5" type="ORF">NCGR_LOCUS21235</name>
</gene>
<accession>A0A811P062</accession>
<organism evidence="5 6">
    <name type="scientific">Miscanthus lutarioriparius</name>
    <dbReference type="NCBI Taxonomy" id="422564"/>
    <lineage>
        <taxon>Eukaryota</taxon>
        <taxon>Viridiplantae</taxon>
        <taxon>Streptophyta</taxon>
        <taxon>Embryophyta</taxon>
        <taxon>Tracheophyta</taxon>
        <taxon>Spermatophyta</taxon>
        <taxon>Magnoliopsida</taxon>
        <taxon>Liliopsida</taxon>
        <taxon>Poales</taxon>
        <taxon>Poaceae</taxon>
        <taxon>PACMAD clade</taxon>
        <taxon>Panicoideae</taxon>
        <taxon>Andropogonodae</taxon>
        <taxon>Andropogoneae</taxon>
        <taxon>Saccharinae</taxon>
        <taxon>Miscanthus</taxon>
    </lineage>
</organism>
<evidence type="ECO:0000256" key="1">
    <source>
        <dbReference type="ARBA" id="ARBA00005771"/>
    </source>
</evidence>
<dbReference type="OrthoDB" id="205623at2759"/>
<protein>
    <recommendedName>
        <fullName evidence="3">Sulfotransferase</fullName>
        <ecNumber evidence="3">2.8.2.-</ecNumber>
    </recommendedName>
</protein>
<comment type="caution">
    <text evidence="5">The sequence shown here is derived from an EMBL/GenBank/DDBJ whole genome shotgun (WGS) entry which is preliminary data.</text>
</comment>
<dbReference type="EC" id="2.8.2.-" evidence="3"/>
<keyword evidence="2 3" id="KW-0808">Transferase</keyword>
<sequence length="315" mass="34800">MSAMSSCLQSVAEQDADAGDAQAEANLQLYNHFTNLVSSLPSSNGLGYSQLFLHGQGWHAYQGVMVGAMVAGACFSHPPDAADHPFHTLGPHECIPFLELQLYTSDRVPDLGKLQDPRLFATHVPFVALPRSVVATPGCKVVYVCRDPKDTFVSLWHFMNKLRANKGMEPLSVEFAAEQFCAGVSPRGPYWEHVLGYWRAHLARPEQVLLFRYEEMQRDPAAHVRRLAEFVGLPFGAGEDGTADATVRLCAFDRMNELRATKDGKMESVVGAVDNSFFFRRGVVGDWMNHLSPEIAQRIDAVTRSKFQGSGLISI</sequence>
<dbReference type="InterPro" id="IPR000863">
    <property type="entry name" value="Sulfotransferase_dom"/>
</dbReference>